<dbReference type="Proteomes" id="UP000243739">
    <property type="component" value="Unassembled WGS sequence"/>
</dbReference>
<evidence type="ECO:0000313" key="4">
    <source>
        <dbReference type="EMBL" id="OEF97276.1"/>
    </source>
</evidence>
<dbReference type="Pfam" id="PF20769">
    <property type="entry name" value="YPEB_N"/>
    <property type="match status" value="1"/>
</dbReference>
<comment type="caution">
    <text evidence="4">The sequence shown here is derived from an EMBL/GenBank/DDBJ whole genome shotgun (WGS) entry which is preliminary data.</text>
</comment>
<evidence type="ECO:0000259" key="3">
    <source>
        <dbReference type="Pfam" id="PF20769"/>
    </source>
</evidence>
<organism evidence="4 5">
    <name type="scientific">Vulcanibacillus modesticaldus</name>
    <dbReference type="NCBI Taxonomy" id="337097"/>
    <lineage>
        <taxon>Bacteria</taxon>
        <taxon>Bacillati</taxon>
        <taxon>Bacillota</taxon>
        <taxon>Bacilli</taxon>
        <taxon>Bacillales</taxon>
        <taxon>Bacillaceae</taxon>
        <taxon>Vulcanibacillus</taxon>
    </lineage>
</organism>
<dbReference type="InterPro" id="IPR025711">
    <property type="entry name" value="PepSY"/>
</dbReference>
<dbReference type="Pfam" id="PF03413">
    <property type="entry name" value="PepSY"/>
    <property type="match status" value="1"/>
</dbReference>
<evidence type="ECO:0000313" key="5">
    <source>
        <dbReference type="Proteomes" id="UP000243739"/>
    </source>
</evidence>
<accession>A0A1D2YSJ4</accession>
<dbReference type="STRING" id="337097.BHF71_03845"/>
<proteinExistence type="predicted"/>
<dbReference type="EMBL" id="MIJF01000067">
    <property type="protein sequence ID" value="OEF97276.1"/>
    <property type="molecule type" value="Genomic_DNA"/>
</dbReference>
<feature type="domain" description="PepSY" evidence="1">
    <location>
        <begin position="376"/>
        <end position="435"/>
    </location>
</feature>
<dbReference type="Pfam" id="PF14620">
    <property type="entry name" value="YPEB_PepSY1-2"/>
    <property type="match status" value="1"/>
</dbReference>
<evidence type="ECO:0000259" key="1">
    <source>
        <dbReference type="Pfam" id="PF03413"/>
    </source>
</evidence>
<reference evidence="4 5" key="1">
    <citation type="submission" date="2016-09" db="EMBL/GenBank/DDBJ databases">
        <title>Draft genome sequence for the type strain of Vulcanibacillus modesticaldus BR, a strictly anaerobic, moderately thermophilic, and nitrate-reducing bacterium from deep sea-hydrothermal vents of the Mid-Atlantic Ridge.</title>
        <authorList>
            <person name="Abin C.A."/>
            <person name="Hollibaugh J.T."/>
        </authorList>
    </citation>
    <scope>NUCLEOTIDE SEQUENCE [LARGE SCALE GENOMIC DNA]</scope>
    <source>
        <strain evidence="4 5">BR</strain>
    </source>
</reference>
<keyword evidence="5" id="KW-1185">Reference proteome</keyword>
<name>A0A1D2YSJ4_9BACI</name>
<dbReference type="NCBIfam" id="TIGR02889">
    <property type="entry name" value="spore_YpeB"/>
    <property type="match status" value="1"/>
</dbReference>
<sequence length="441" mass="50238">MMFKFSSSVLITILVIALIGTGYFGYQENQEKNAILIKAENQYQRAFHNLNFHLNKLQEELGKALAVNSSKQISASLANVWRLAYSAQSDLGQLPLVLLPFSKTEEFLSKIADFSYRILIRDMNNEPITEKEYKTLKFLYQSSKEIKSELQNVQEKVIDNQLRWMDVELALAQEDKKMDNTIIDGFKTIDKRVEEFPETDWGPGLNLTKNSEDKGSRLKGKTITKDEAKKIAIAFLKIKPDVKIDVETNGKGADFPKFSVQVQGKTSAYLEITKVGGNVVWMIKNREIKKKVLSADQGVEKAEIFLKNHQYKDMIPVTIDEYDNSLIINYVCQDNNVVIYPDKVSIKVALDNGEVVGFQSTDYIFNHKKREIPSPKISKDEVLDYVNPNLKVTSIRLAVINNIDDIEVLTYEVMGELDENVYRIYINAENGNEEGVQMSTS</sequence>
<dbReference type="AlphaFoldDB" id="A0A1D2YSJ4"/>
<feature type="domain" description="Sporulation protein YpeB N-terminal" evidence="3">
    <location>
        <begin position="31"/>
        <end position="166"/>
    </location>
</feature>
<dbReference type="OrthoDB" id="2372097at2"/>
<gene>
    <name evidence="4" type="ORF">BHF71_03845</name>
</gene>
<protein>
    <submittedName>
        <fullName evidence="4">Germination protein YpeB</fullName>
    </submittedName>
</protein>
<dbReference type="InterPro" id="IPR048402">
    <property type="entry name" value="YpeB_N"/>
</dbReference>
<feature type="domain" description="Sporulation protein YpeB PepSY1 and PepSY2" evidence="2">
    <location>
        <begin position="184"/>
        <end position="373"/>
    </location>
</feature>
<dbReference type="GO" id="GO:0009847">
    <property type="term" value="P:spore germination"/>
    <property type="evidence" value="ECO:0007669"/>
    <property type="project" value="InterPro"/>
</dbReference>
<dbReference type="InterPro" id="IPR014239">
    <property type="entry name" value="YpeB_PepSY1-2"/>
</dbReference>
<evidence type="ECO:0000259" key="2">
    <source>
        <dbReference type="Pfam" id="PF14620"/>
    </source>
</evidence>